<reference evidence="2" key="1">
    <citation type="submission" date="2016-03" db="EMBL/GenBank/DDBJ databases">
        <title>Complete genome sequence of the type strain Actinoalloteichus hymeniacidonis DSM 45092.</title>
        <authorList>
            <person name="Schaffert L."/>
            <person name="Albersmeier A."/>
            <person name="Winkler A."/>
            <person name="Kalinowski J."/>
            <person name="Zotchev S."/>
            <person name="Ruckert C."/>
        </authorList>
    </citation>
    <scope>NUCLEOTIDE SEQUENCE [LARGE SCALE GENOMIC DNA]</scope>
    <source>
        <strain evidence="2">HPA177(T) (DSM 45092(T))</strain>
    </source>
</reference>
<dbReference type="RefSeq" id="WP_069850266.1">
    <property type="nucleotide sequence ID" value="NZ_CP014859.1"/>
</dbReference>
<accession>A0AAC9HSH8</accession>
<dbReference type="Proteomes" id="UP000095210">
    <property type="component" value="Chromosome"/>
</dbReference>
<sequence>MPATFIGVRHHSPACARLVASTIESLRPAIVLVEGPSDFNDRIDELLLGHRLPMAIFSYLRDGKRAQSSWTPFCDYSPEWIALTKGREAGAEVRFIDLPAWHHSMTDQRNRYSDAENRYSEVVDELCRTFSVDNIDALWDHLFEAQADGGLAERLTAYFDLLRGQVTKDPTAEHDEESAPFAALEAGEMDMAREAYMAAWVRSAVVEAGDRPVLVITGGFHRPALVAASAATDGDCTPPVVPQPPAGAVSGSFLVPYSFTRLDSFVGYQAGMPSPEYYQQLWENGPRQAATKVMQIVAQRLRKHKQPVSTADLIAATASAEGLSRLRGHPEPTRTDMLDGLVTALVSEDLDQPLPWTVRGTLAEGAHPAVVAMVSALGGDRVGSLHPNTPAPPLVLAVETELQQHGLDGDGDVELNLVEDGDRQRSRLLHRLRVLDIPGVVRVNGPSTGADTRATESWALQALETRRTALIEAGSYGATLIDATSALLTEQVAEAGNDVDALAAVLFDAALCGLDTLADTIVSAVAEGVAGATDLGALGRVSTTVLGLWRHDTLLGSAHSLLFGEIISGAVTRVLWLAEGVQGATAPMDVPRIKAIAAVRDAFRHAEHELDLDRDAALAVMQRISLDELAPQDLRGAAFGFCWSMGDAGSSGQGGVDAARAARGAALPTTLGDWLAGLFVLARDEVLTSEEHGDAETDTSGVLSVLDEIISAMPDADFLIALPALRGAFEFFPPREREIIAAGLLARRGKHSSPRSLLRLSVDPTVLAEAMALEARVADLCAREGLGGAEA</sequence>
<dbReference type="InterPro" id="IPR043737">
    <property type="entry name" value="DUF5682"/>
</dbReference>
<keyword evidence="2" id="KW-1185">Reference proteome</keyword>
<gene>
    <name evidence="1" type="ORF">TL08_16805</name>
</gene>
<dbReference type="KEGG" id="ahm:TL08_16805"/>
<organism evidence="1 2">
    <name type="scientific">Actinoalloteichus hymeniacidonis</name>
    <dbReference type="NCBI Taxonomy" id="340345"/>
    <lineage>
        <taxon>Bacteria</taxon>
        <taxon>Bacillati</taxon>
        <taxon>Actinomycetota</taxon>
        <taxon>Actinomycetes</taxon>
        <taxon>Pseudonocardiales</taxon>
        <taxon>Pseudonocardiaceae</taxon>
        <taxon>Actinoalloteichus</taxon>
    </lineage>
</organism>
<evidence type="ECO:0000313" key="2">
    <source>
        <dbReference type="Proteomes" id="UP000095210"/>
    </source>
</evidence>
<proteinExistence type="predicted"/>
<dbReference type="AlphaFoldDB" id="A0AAC9HSH8"/>
<dbReference type="Pfam" id="PF18934">
    <property type="entry name" value="DUF5682"/>
    <property type="match status" value="1"/>
</dbReference>
<evidence type="ECO:0000313" key="1">
    <source>
        <dbReference type="EMBL" id="AOS64161.1"/>
    </source>
</evidence>
<name>A0AAC9HSH8_9PSEU</name>
<dbReference type="EMBL" id="CP014859">
    <property type="protein sequence ID" value="AOS64161.1"/>
    <property type="molecule type" value="Genomic_DNA"/>
</dbReference>
<protein>
    <submittedName>
        <fullName evidence="1">Uncharacterized protein</fullName>
    </submittedName>
</protein>